<protein>
    <submittedName>
        <fullName evidence="2">Uncharacterized protein</fullName>
    </submittedName>
</protein>
<organism evidence="2 3">
    <name type="scientific">Engystomops pustulosus</name>
    <name type="common">Tungara frog</name>
    <name type="synonym">Physalaemus pustulosus</name>
    <dbReference type="NCBI Taxonomy" id="76066"/>
    <lineage>
        <taxon>Eukaryota</taxon>
        <taxon>Metazoa</taxon>
        <taxon>Chordata</taxon>
        <taxon>Craniata</taxon>
        <taxon>Vertebrata</taxon>
        <taxon>Euteleostomi</taxon>
        <taxon>Amphibia</taxon>
        <taxon>Batrachia</taxon>
        <taxon>Anura</taxon>
        <taxon>Neobatrachia</taxon>
        <taxon>Hyloidea</taxon>
        <taxon>Leptodactylidae</taxon>
        <taxon>Leiuperinae</taxon>
        <taxon>Engystomops</taxon>
    </lineage>
</organism>
<name>A0AAV7CHQ3_ENGPU</name>
<keyword evidence="3" id="KW-1185">Reference proteome</keyword>
<dbReference type="Proteomes" id="UP000824782">
    <property type="component" value="Unassembled WGS sequence"/>
</dbReference>
<comment type="caution">
    <text evidence="2">The sequence shown here is derived from an EMBL/GenBank/DDBJ whole genome shotgun (WGS) entry which is preliminary data.</text>
</comment>
<proteinExistence type="predicted"/>
<reference evidence="2" key="1">
    <citation type="thesis" date="2020" institute="ProQuest LLC" country="789 East Eisenhower Parkway, Ann Arbor, MI, USA">
        <title>Comparative Genomics and Chromosome Evolution.</title>
        <authorList>
            <person name="Mudd A.B."/>
        </authorList>
    </citation>
    <scope>NUCLEOTIDE SEQUENCE</scope>
    <source>
        <strain evidence="2">237g6f4</strain>
        <tissue evidence="2">Blood</tissue>
    </source>
</reference>
<evidence type="ECO:0000313" key="2">
    <source>
        <dbReference type="EMBL" id="KAG8584600.1"/>
    </source>
</evidence>
<gene>
    <name evidence="2" type="ORF">GDO81_004682</name>
</gene>
<dbReference type="EMBL" id="WNYA01000002">
    <property type="protein sequence ID" value="KAG8584600.1"/>
    <property type="molecule type" value="Genomic_DNA"/>
</dbReference>
<evidence type="ECO:0000256" key="1">
    <source>
        <dbReference type="SAM" id="MobiDB-lite"/>
    </source>
</evidence>
<evidence type="ECO:0000313" key="3">
    <source>
        <dbReference type="Proteomes" id="UP000824782"/>
    </source>
</evidence>
<feature type="region of interest" description="Disordered" evidence="1">
    <location>
        <begin position="1"/>
        <end position="32"/>
    </location>
</feature>
<dbReference type="AlphaFoldDB" id="A0AAV7CHQ3"/>
<accession>A0AAV7CHQ3</accession>
<sequence length="105" mass="11347">MARCGQLMTPEEFTTSWATGGRPRNTETTGGAGCDSSLLANGPGRLAAQSTRTQKRVGIVNHGKRTNSIRPCSHYCMGPLTLNRHGRQILPHEITKDVVGNISCR</sequence>